<dbReference type="PANTHER" id="PTHR47816:SF5">
    <property type="entry name" value="RIBOSOMAL RNA LARGE SUBUNIT METHYLTRANSFERASE G"/>
    <property type="match status" value="1"/>
</dbReference>
<dbReference type="Proteomes" id="UP001209854">
    <property type="component" value="Unassembled WGS sequence"/>
</dbReference>
<protein>
    <recommendedName>
        <fullName evidence="6">Ribosomal RNA large subunit methyltransferase G</fullName>
        <ecNumber evidence="6">2.1.1.174</ecNumber>
    </recommendedName>
    <alternativeName>
        <fullName evidence="6">23S rRNA m2G1835 methyltransferase</fullName>
    </alternativeName>
    <alternativeName>
        <fullName evidence="6">rRNA (guanine-N(2)-)-methyltransferase RlmG</fullName>
    </alternativeName>
</protein>
<dbReference type="InterPro" id="IPR046977">
    <property type="entry name" value="RsmC/RlmG"/>
</dbReference>
<dbReference type="CDD" id="cd02440">
    <property type="entry name" value="AdoMet_MTases"/>
    <property type="match status" value="1"/>
</dbReference>
<evidence type="ECO:0000256" key="5">
    <source>
        <dbReference type="ARBA" id="ARBA00022691"/>
    </source>
</evidence>
<comment type="subcellular location">
    <subcellularLocation>
        <location evidence="6">Cytoplasm</location>
    </subcellularLocation>
</comment>
<keyword evidence="2 6" id="KW-0698">rRNA processing</keyword>
<keyword evidence="10" id="KW-1185">Reference proteome</keyword>
<accession>A0ABT3MPY6</accession>
<keyword evidence="3 6" id="KW-0489">Methyltransferase</keyword>
<evidence type="ECO:0000259" key="8">
    <source>
        <dbReference type="Pfam" id="PF26049"/>
    </source>
</evidence>
<evidence type="ECO:0000256" key="1">
    <source>
        <dbReference type="ARBA" id="ARBA00022490"/>
    </source>
</evidence>
<dbReference type="InterPro" id="IPR058679">
    <property type="entry name" value="RlmG_N"/>
</dbReference>
<dbReference type="InterPro" id="IPR029063">
    <property type="entry name" value="SAM-dependent_MTases_sf"/>
</dbReference>
<keyword evidence="1 6" id="KW-0963">Cytoplasm</keyword>
<evidence type="ECO:0000256" key="4">
    <source>
        <dbReference type="ARBA" id="ARBA00022679"/>
    </source>
</evidence>
<dbReference type="RefSeq" id="WP_262566496.1">
    <property type="nucleotide sequence ID" value="NZ_JAPFCC010000001.1"/>
</dbReference>
<comment type="similarity">
    <text evidence="6">Belongs to the methyltransferase superfamily. RlmG family.</text>
</comment>
<dbReference type="GO" id="GO:0008168">
    <property type="term" value="F:methyltransferase activity"/>
    <property type="evidence" value="ECO:0007669"/>
    <property type="project" value="UniProtKB-KW"/>
</dbReference>
<dbReference type="PANTHER" id="PTHR47816">
    <property type="entry name" value="RIBOSOMAL RNA SMALL SUBUNIT METHYLTRANSFERASE C"/>
    <property type="match status" value="1"/>
</dbReference>
<dbReference type="PROSITE" id="PS00092">
    <property type="entry name" value="N6_MTASE"/>
    <property type="match status" value="1"/>
</dbReference>
<dbReference type="Pfam" id="PF26049">
    <property type="entry name" value="RLMG_N"/>
    <property type="match status" value="1"/>
</dbReference>
<comment type="catalytic activity">
    <reaction evidence="6">
        <text>guanosine(1835) in 23S rRNA + S-adenosyl-L-methionine = N(2)-methylguanosine(1835) in 23S rRNA + S-adenosyl-L-homocysteine + H(+)</text>
        <dbReference type="Rhea" id="RHEA:42744"/>
        <dbReference type="Rhea" id="RHEA-COMP:10217"/>
        <dbReference type="Rhea" id="RHEA-COMP:10218"/>
        <dbReference type="ChEBI" id="CHEBI:15378"/>
        <dbReference type="ChEBI" id="CHEBI:57856"/>
        <dbReference type="ChEBI" id="CHEBI:59789"/>
        <dbReference type="ChEBI" id="CHEBI:74269"/>
        <dbReference type="ChEBI" id="CHEBI:74481"/>
        <dbReference type="EC" id="2.1.1.174"/>
    </reaction>
</comment>
<comment type="function">
    <text evidence="6">Specifically methylates the guanine in position 1835 (m2G1835) of 23S rRNA.</text>
</comment>
<dbReference type="PIRSF" id="PIRSF037565">
    <property type="entry name" value="RRNA_m2G_Mtase_RsmD_prd"/>
    <property type="match status" value="1"/>
</dbReference>
<proteinExistence type="inferred from homology"/>
<keyword evidence="4 6" id="KW-0808">Transferase</keyword>
<dbReference type="InterPro" id="IPR007848">
    <property type="entry name" value="Small_mtfrase_dom"/>
</dbReference>
<sequence>MELLSYELEAASDRYGKLWLLRVLSMSVVDPHFNSPFHTLTLQRIPLRRRETLQAWDAADEYLLNHFFTEFAQRQPAPDQNVLVCNDNFGALCLNLHDYKPALYTDSHIAELALAHNAQLNNLPVSSVSVIPSTAEPACNRAKGKWDVVLMKLPKNQSWFREQLIQIKPFLHEGSKVVVAAMVKHLPHSALEQLEQIIGPASLSRAKKKARLLMADTDLQRKAPESKYPRHWQVDNARKPHNGIKLINHANTFSRDSLDIGARFFIEHLPTGIGGNIIDMGCGNGIIGIATAMQNPGHITFVDESHMAVASAQASWQANSMNEAQASFKVNDALQGFPANSADCVLCNPPFHQQNTVGDQIAQRMFRDAKQVLKPGGEFRVIGNRHLGYHALMKKLFGQCTLVASNSKFVVLSSIRC</sequence>
<dbReference type="GO" id="GO:0032259">
    <property type="term" value="P:methylation"/>
    <property type="evidence" value="ECO:0007669"/>
    <property type="project" value="UniProtKB-KW"/>
</dbReference>
<evidence type="ECO:0000256" key="6">
    <source>
        <dbReference type="HAMAP-Rule" id="MF_01859"/>
    </source>
</evidence>
<comment type="caution">
    <text evidence="9">The sequence shown here is derived from an EMBL/GenBank/DDBJ whole genome shotgun (WGS) entry which is preliminary data.</text>
</comment>
<evidence type="ECO:0000313" key="9">
    <source>
        <dbReference type="EMBL" id="MCW7551440.1"/>
    </source>
</evidence>
<gene>
    <name evidence="6" type="primary">rlmG</name>
    <name evidence="9" type="ORF">NX722_02035</name>
</gene>
<evidence type="ECO:0000259" key="7">
    <source>
        <dbReference type="Pfam" id="PF05175"/>
    </source>
</evidence>
<reference evidence="9 10" key="1">
    <citation type="submission" date="2022-10" db="EMBL/GenBank/DDBJ databases">
        <title>High-quality genome sequences of two octocoral-associated bacteria, Endozoicomonas euniceicola EF212 and Endozoicomonas gorgoniicola PS125.</title>
        <authorList>
            <person name="Chiou Y.-J."/>
            <person name="Chen Y.-H."/>
        </authorList>
    </citation>
    <scope>NUCLEOTIDE SEQUENCE [LARGE SCALE GENOMIC DNA]</scope>
    <source>
        <strain evidence="9 10">PS125</strain>
    </source>
</reference>
<dbReference type="InterPro" id="IPR017237">
    <property type="entry name" value="RLMG"/>
</dbReference>
<dbReference type="EC" id="2.1.1.174" evidence="6"/>
<dbReference type="HAMAP" id="MF_01859">
    <property type="entry name" value="23SrRNA_methyltr_G"/>
    <property type="match status" value="1"/>
</dbReference>
<keyword evidence="5 6" id="KW-0949">S-adenosyl-L-methionine</keyword>
<evidence type="ECO:0000256" key="2">
    <source>
        <dbReference type="ARBA" id="ARBA00022552"/>
    </source>
</evidence>
<feature type="domain" description="Methyltransferase small" evidence="7">
    <location>
        <begin position="244"/>
        <end position="412"/>
    </location>
</feature>
<dbReference type="SUPFAM" id="SSF53335">
    <property type="entry name" value="S-adenosyl-L-methionine-dependent methyltransferases"/>
    <property type="match status" value="1"/>
</dbReference>
<dbReference type="Pfam" id="PF05175">
    <property type="entry name" value="MTS"/>
    <property type="match status" value="1"/>
</dbReference>
<name>A0ABT3MPY6_9GAMM</name>
<dbReference type="EMBL" id="JAPFCC010000001">
    <property type="protein sequence ID" value="MCW7551440.1"/>
    <property type="molecule type" value="Genomic_DNA"/>
</dbReference>
<feature type="domain" description="RlmG N-terminal" evidence="8">
    <location>
        <begin position="32"/>
        <end position="217"/>
    </location>
</feature>
<dbReference type="Gene3D" id="3.40.50.150">
    <property type="entry name" value="Vaccinia Virus protein VP39"/>
    <property type="match status" value="2"/>
</dbReference>
<evidence type="ECO:0000256" key="3">
    <source>
        <dbReference type="ARBA" id="ARBA00022603"/>
    </source>
</evidence>
<evidence type="ECO:0000313" key="10">
    <source>
        <dbReference type="Proteomes" id="UP001209854"/>
    </source>
</evidence>
<dbReference type="InterPro" id="IPR002052">
    <property type="entry name" value="DNA_methylase_N6_adenine_CS"/>
</dbReference>
<organism evidence="9 10">
    <name type="scientific">Endozoicomonas gorgoniicola</name>
    <dbReference type="NCBI Taxonomy" id="1234144"/>
    <lineage>
        <taxon>Bacteria</taxon>
        <taxon>Pseudomonadati</taxon>
        <taxon>Pseudomonadota</taxon>
        <taxon>Gammaproteobacteria</taxon>
        <taxon>Oceanospirillales</taxon>
        <taxon>Endozoicomonadaceae</taxon>
        <taxon>Endozoicomonas</taxon>
    </lineage>
</organism>